<comment type="caution">
    <text evidence="9">The sequence shown here is derived from an EMBL/GenBank/DDBJ whole genome shotgun (WGS) entry which is preliminary data.</text>
</comment>
<feature type="region of interest" description="Disordered" evidence="7">
    <location>
        <begin position="85"/>
        <end position="104"/>
    </location>
</feature>
<dbReference type="PANTHER" id="PTHR21411:SF0">
    <property type="entry name" value="REGULATORY PROTEIN ZESTE"/>
    <property type="match status" value="1"/>
</dbReference>
<protein>
    <recommendedName>
        <fullName evidence="2">Regulatory protein zeste</fullName>
    </recommendedName>
</protein>
<evidence type="ECO:0000256" key="3">
    <source>
        <dbReference type="ARBA" id="ARBA00023015"/>
    </source>
</evidence>
<dbReference type="InterPro" id="IPR028002">
    <property type="entry name" value="Myb_DNA-bind_5"/>
</dbReference>
<dbReference type="PANTHER" id="PTHR21411">
    <property type="entry name" value="APONTIC"/>
    <property type="match status" value="1"/>
</dbReference>
<evidence type="ECO:0000256" key="5">
    <source>
        <dbReference type="ARBA" id="ARBA00025466"/>
    </source>
</evidence>
<evidence type="ECO:0000256" key="1">
    <source>
        <dbReference type="ARBA" id="ARBA00011764"/>
    </source>
</evidence>
<dbReference type="AlphaFoldDB" id="A0A4C1UBQ2"/>
<dbReference type="Proteomes" id="UP000299102">
    <property type="component" value="Unassembled WGS sequence"/>
</dbReference>
<dbReference type="STRING" id="151549.A0A4C1UBQ2"/>
<comment type="function">
    <text evidence="5">Involved in transvection phenomena (= synapsis-dependent gene expression), where the synaptic pairing of chromosomes carrying genes with which zeste interacts influences the expression of these genes. Zeste binds to DNA and stimulates transcription from a nearby promoter.</text>
</comment>
<evidence type="ECO:0000256" key="7">
    <source>
        <dbReference type="SAM" id="MobiDB-lite"/>
    </source>
</evidence>
<gene>
    <name evidence="9" type="ORF">EVAR_22234_1</name>
</gene>
<keyword evidence="6" id="KW-0175">Coiled coil</keyword>
<feature type="coiled-coil region" evidence="6">
    <location>
        <begin position="228"/>
        <end position="255"/>
    </location>
</feature>
<evidence type="ECO:0000256" key="6">
    <source>
        <dbReference type="SAM" id="Coils"/>
    </source>
</evidence>
<name>A0A4C1UBQ2_EUMVA</name>
<dbReference type="Pfam" id="PF13873">
    <property type="entry name" value="Myb_DNA-bind_5"/>
    <property type="match status" value="1"/>
</dbReference>
<dbReference type="EMBL" id="BGZK01000150">
    <property type="protein sequence ID" value="GBP23376.1"/>
    <property type="molecule type" value="Genomic_DNA"/>
</dbReference>
<evidence type="ECO:0000313" key="9">
    <source>
        <dbReference type="EMBL" id="GBP23376.1"/>
    </source>
</evidence>
<accession>A0A4C1UBQ2</accession>
<dbReference type="OrthoDB" id="3066195at2759"/>
<organism evidence="9 10">
    <name type="scientific">Eumeta variegata</name>
    <name type="common">Bagworm moth</name>
    <name type="synonym">Eumeta japonica</name>
    <dbReference type="NCBI Taxonomy" id="151549"/>
    <lineage>
        <taxon>Eukaryota</taxon>
        <taxon>Metazoa</taxon>
        <taxon>Ecdysozoa</taxon>
        <taxon>Arthropoda</taxon>
        <taxon>Hexapoda</taxon>
        <taxon>Insecta</taxon>
        <taxon>Pterygota</taxon>
        <taxon>Neoptera</taxon>
        <taxon>Endopterygota</taxon>
        <taxon>Lepidoptera</taxon>
        <taxon>Glossata</taxon>
        <taxon>Ditrysia</taxon>
        <taxon>Tineoidea</taxon>
        <taxon>Psychidae</taxon>
        <taxon>Oiketicinae</taxon>
        <taxon>Eumeta</taxon>
    </lineage>
</organism>
<reference evidence="9 10" key="1">
    <citation type="journal article" date="2019" name="Commun. Biol.">
        <title>The bagworm genome reveals a unique fibroin gene that provides high tensile strength.</title>
        <authorList>
            <person name="Kono N."/>
            <person name="Nakamura H."/>
            <person name="Ohtoshi R."/>
            <person name="Tomita M."/>
            <person name="Numata K."/>
            <person name="Arakawa K."/>
        </authorList>
    </citation>
    <scope>NUCLEOTIDE SEQUENCE [LARGE SCALE GENOMIC DNA]</scope>
</reference>
<keyword evidence="3" id="KW-0805">Transcription regulation</keyword>
<keyword evidence="10" id="KW-1185">Reference proteome</keyword>
<sequence>MEQIIKTTKERCPNFSNDEIMRLKELIEKYAGVLLNKTTDATSSRQKTAAWLEIEKEFIYRSVKQLKLKFENMKKIARREVVREKQGLRKTGGGPPNFTPGSETDWVRSIIPPISLDGENSIYDDDASEPIVTVSVDPVRSSNNDVLIGEQIKITNVLENVNTHTLESDRENECDVNNEVPQTTTKVCEWTEARLSAIDTAKEQQLEEHKLKMRLIQEKHAQELKFNEEKHNVELQILQLNKEKLQLELELLKRQIEK</sequence>
<evidence type="ECO:0000256" key="4">
    <source>
        <dbReference type="ARBA" id="ARBA00023163"/>
    </source>
</evidence>
<feature type="domain" description="Myb/SANT-like DNA-binding" evidence="8">
    <location>
        <begin position="11"/>
        <end position="81"/>
    </location>
</feature>
<evidence type="ECO:0000256" key="2">
    <source>
        <dbReference type="ARBA" id="ARBA00016807"/>
    </source>
</evidence>
<proteinExistence type="predicted"/>
<evidence type="ECO:0000313" key="10">
    <source>
        <dbReference type="Proteomes" id="UP000299102"/>
    </source>
</evidence>
<comment type="subunit">
    <text evidence="1">Self-associates forming complexes of several hundred monomers.</text>
</comment>
<evidence type="ECO:0000259" key="8">
    <source>
        <dbReference type="Pfam" id="PF13873"/>
    </source>
</evidence>
<keyword evidence="4" id="KW-0804">Transcription</keyword>